<dbReference type="AlphaFoldDB" id="A0A1T2YGT3"/>
<comment type="caution">
    <text evidence="1">The sequence shown here is derived from an EMBL/GenBank/DDBJ whole genome shotgun (WGS) entry which is preliminary data.</text>
</comment>
<evidence type="ECO:0000313" key="1">
    <source>
        <dbReference type="EMBL" id="OPA91430.1"/>
    </source>
</evidence>
<dbReference type="OrthoDB" id="9812023at2"/>
<reference evidence="1 2" key="1">
    <citation type="submission" date="2016-12" db="EMBL/GenBank/DDBJ databases">
        <title>Draft genome sequences of seven strains of Pseudomonas fluorescens that produce 4-formylaminooxyvinylglycine.</title>
        <authorList>
            <person name="Okrent R.A."/>
            <person name="Manning V.A."/>
            <person name="Trippe K.M."/>
        </authorList>
    </citation>
    <scope>NUCLEOTIDE SEQUENCE [LARGE SCALE GENOMIC DNA]</scope>
    <source>
        <strain evidence="1 2">P5A</strain>
    </source>
</reference>
<accession>A0A1T2YGT3</accession>
<protein>
    <recommendedName>
        <fullName evidence="3">CopG family transcriptional regulator</fullName>
    </recommendedName>
</protein>
<dbReference type="Proteomes" id="UP000190965">
    <property type="component" value="Unassembled WGS sequence"/>
</dbReference>
<organism evidence="1 2">
    <name type="scientific">Pseudomonas fluorescens</name>
    <dbReference type="NCBI Taxonomy" id="294"/>
    <lineage>
        <taxon>Bacteria</taxon>
        <taxon>Pseudomonadati</taxon>
        <taxon>Pseudomonadota</taxon>
        <taxon>Gammaproteobacteria</taxon>
        <taxon>Pseudomonadales</taxon>
        <taxon>Pseudomonadaceae</taxon>
        <taxon>Pseudomonas</taxon>
    </lineage>
</organism>
<proteinExistence type="predicted"/>
<dbReference type="EMBL" id="MSDF01000025">
    <property type="protein sequence ID" value="OPA91430.1"/>
    <property type="molecule type" value="Genomic_DNA"/>
</dbReference>
<evidence type="ECO:0008006" key="3">
    <source>
        <dbReference type="Google" id="ProtNLM"/>
    </source>
</evidence>
<gene>
    <name evidence="1" type="ORF">BFW87_19745</name>
</gene>
<evidence type="ECO:0000313" key="2">
    <source>
        <dbReference type="Proteomes" id="UP000190965"/>
    </source>
</evidence>
<sequence>MTVISLNLPEDLSNPLADLAKTKGQTTTYLATDVLRDYTEHEGLLTAQIELAVKDADQGKLATEGEVAAIRARCWSPNAG</sequence>
<dbReference type="RefSeq" id="WP_078741581.1">
    <property type="nucleotide sequence ID" value="NZ_MSDF01000025.1"/>
</dbReference>
<name>A0A1T2YGT3_PSEFL</name>